<gene>
    <name evidence="2" type="ORF">LCGC14_0435650</name>
</gene>
<dbReference type="GO" id="GO:0016226">
    <property type="term" value="P:iron-sulfur cluster assembly"/>
    <property type="evidence" value="ECO:0007669"/>
    <property type="project" value="TreeGrafter"/>
</dbReference>
<evidence type="ECO:0000313" key="2">
    <source>
        <dbReference type="EMBL" id="KKN69950.1"/>
    </source>
</evidence>
<dbReference type="SUPFAM" id="SSF101790">
    <property type="entry name" value="Aminomethyltransferase beta-barrel domain"/>
    <property type="match status" value="1"/>
</dbReference>
<evidence type="ECO:0000259" key="1">
    <source>
        <dbReference type="Pfam" id="PF21130"/>
    </source>
</evidence>
<dbReference type="EMBL" id="LAZR01000414">
    <property type="protein sequence ID" value="KKN69950.1"/>
    <property type="molecule type" value="Genomic_DNA"/>
</dbReference>
<dbReference type="PANTHER" id="PTHR22602">
    <property type="entry name" value="TRANSFERASE CAF17, MITOCHONDRIAL-RELATED"/>
    <property type="match status" value="1"/>
</dbReference>
<dbReference type="NCBIfam" id="TIGR03317">
    <property type="entry name" value="ygfZ_signature"/>
    <property type="match status" value="1"/>
</dbReference>
<dbReference type="InterPro" id="IPR029043">
    <property type="entry name" value="GcvT/YgfZ_C"/>
</dbReference>
<protein>
    <recommendedName>
        <fullName evidence="1">tRNA-modifying protein YgfZ-like beta-barrel domain-containing protein</fullName>
    </recommendedName>
</protein>
<dbReference type="Gene3D" id="3.30.70.1400">
    <property type="entry name" value="Aminomethyltransferase beta-barrel domains"/>
    <property type="match status" value="1"/>
</dbReference>
<dbReference type="InterPro" id="IPR017703">
    <property type="entry name" value="YgfZ/GCV_T_CS"/>
</dbReference>
<sequence length="325" mass="35795">MSVPYVTTALLCHFISIAKKVFMSSVYACPLSHQLISLSGADKLSYLHGQITQDLNKLTSSNYLWAGHCSAKGKLWGVFKLFSYQDSYYLTGSENEVEKSLAELKKYAVFAKVDISACTKRLIALIGDDLSDVLAQLDINFEGDASACDFENGKALKLADNRVLLMVDSQFSMPDDVSTLDNEAPWQQASMLAGEPQLSADAIGEYVPQMVNLHAIGGISFKKGCYTGQETVARMKYLGKNKRAMYIVSGQSEGILSEPDLETQLGENWRRAGKLIAQSFNEQTKKLTGLVVLPNDTDVTQVLRAKHTPQVELSILPLPYSLEDE</sequence>
<dbReference type="SUPFAM" id="SSF103025">
    <property type="entry name" value="Folate-binding domain"/>
    <property type="match status" value="1"/>
</dbReference>
<dbReference type="InterPro" id="IPR048451">
    <property type="entry name" value="YgfZ_barrel"/>
</dbReference>
<dbReference type="InterPro" id="IPR045179">
    <property type="entry name" value="YgfZ/GcvT"/>
</dbReference>
<accession>A0A0F9SLN6</accession>
<comment type="caution">
    <text evidence="2">The sequence shown here is derived from an EMBL/GenBank/DDBJ whole genome shotgun (WGS) entry which is preliminary data.</text>
</comment>
<organism evidence="2">
    <name type="scientific">marine sediment metagenome</name>
    <dbReference type="NCBI Taxonomy" id="412755"/>
    <lineage>
        <taxon>unclassified sequences</taxon>
        <taxon>metagenomes</taxon>
        <taxon>ecological metagenomes</taxon>
    </lineage>
</organism>
<name>A0A0F9SLN6_9ZZZZ</name>
<feature type="domain" description="tRNA-modifying protein YgfZ-like beta-barrel" evidence="1">
    <location>
        <begin position="241"/>
        <end position="306"/>
    </location>
</feature>
<dbReference type="AlphaFoldDB" id="A0A0F9SLN6"/>
<dbReference type="Gene3D" id="3.30.70.1630">
    <property type="match status" value="1"/>
</dbReference>
<dbReference type="Gene3D" id="2.40.30.160">
    <property type="match status" value="1"/>
</dbReference>
<dbReference type="Pfam" id="PF21130">
    <property type="entry name" value="YgfZ_barrel"/>
    <property type="match status" value="1"/>
</dbReference>
<dbReference type="PANTHER" id="PTHR22602:SF0">
    <property type="entry name" value="TRANSFERASE CAF17, MITOCHONDRIAL-RELATED"/>
    <property type="match status" value="1"/>
</dbReference>
<reference evidence="2" key="1">
    <citation type="journal article" date="2015" name="Nature">
        <title>Complex archaea that bridge the gap between prokaryotes and eukaryotes.</title>
        <authorList>
            <person name="Spang A."/>
            <person name="Saw J.H."/>
            <person name="Jorgensen S.L."/>
            <person name="Zaremba-Niedzwiedzka K."/>
            <person name="Martijn J."/>
            <person name="Lind A.E."/>
            <person name="van Eijk R."/>
            <person name="Schleper C."/>
            <person name="Guy L."/>
            <person name="Ettema T.J."/>
        </authorList>
    </citation>
    <scope>NUCLEOTIDE SEQUENCE</scope>
</reference>
<proteinExistence type="predicted"/>